<keyword evidence="3 6" id="KW-0378">Hydrolase</keyword>
<dbReference type="InterPro" id="IPR024087">
    <property type="entry name" value="Creatininase-like_sf"/>
</dbReference>
<dbReference type="GO" id="GO:0046872">
    <property type="term" value="F:metal ion binding"/>
    <property type="evidence" value="ECO:0007669"/>
    <property type="project" value="UniProtKB-KW"/>
</dbReference>
<dbReference type="GO" id="GO:0009231">
    <property type="term" value="P:riboflavin biosynthetic process"/>
    <property type="evidence" value="ECO:0007669"/>
    <property type="project" value="TreeGrafter"/>
</dbReference>
<accession>A0A0F6SDH7</accession>
<dbReference type="GO" id="GO:0016811">
    <property type="term" value="F:hydrolase activity, acting on carbon-nitrogen (but not peptide) bonds, in linear amides"/>
    <property type="evidence" value="ECO:0007669"/>
    <property type="project" value="TreeGrafter"/>
</dbReference>
<evidence type="ECO:0000256" key="4">
    <source>
        <dbReference type="ARBA" id="ARBA00022833"/>
    </source>
</evidence>
<evidence type="ECO:0000256" key="3">
    <source>
        <dbReference type="ARBA" id="ARBA00022801"/>
    </source>
</evidence>
<keyword evidence="2" id="KW-0479">Metal-binding</keyword>
<sequence>MTTPLIREWADLRGPDIAALDRARTVVILSCSPLEVHGPHLPVQADLREAEGLVARTAELLHAKHPEMTFVRLPWVWMAADVLPHVGSIKFRPETVAQVLAEIGESLGRQGFRHVWVGSFHGGPRHILALEKGAHDAHRRTGVGMVSVFSLLVKRLTGGSSDLATLLGGIGGITREELKGDSHGGLVETSLLLHLVGQHVDPAYRSLPPRSIELDLVERGLPPMQKGEKATFVELLRSLPLKQQYYERETYAGAPARASAELGAQYLDVLATEAAAALSELWTGRIGPADCHSPLWPLRHLLMNDTFGRVFDRVVRTRESPV</sequence>
<evidence type="ECO:0000256" key="5">
    <source>
        <dbReference type="ARBA" id="ARBA00024029"/>
    </source>
</evidence>
<comment type="cofactor">
    <cofactor evidence="1">
        <name>Zn(2+)</name>
        <dbReference type="ChEBI" id="CHEBI:29105"/>
    </cofactor>
</comment>
<dbReference type="AlphaFoldDB" id="A0A0F6SDH7"/>
<name>A0A0F6SDH7_9BACT</name>
<dbReference type="Gene3D" id="3.40.50.10310">
    <property type="entry name" value="Creatininase"/>
    <property type="match status" value="1"/>
</dbReference>
<dbReference type="PANTHER" id="PTHR35005:SF1">
    <property type="entry name" value="2-AMINO-5-FORMYLAMINO-6-RIBOSYLAMINOPYRIMIDIN-4(3H)-ONE 5'-MONOPHOSPHATE DEFORMYLASE"/>
    <property type="match status" value="1"/>
</dbReference>
<dbReference type="EMBL" id="CP011125">
    <property type="protein sequence ID" value="AKF03464.1"/>
    <property type="molecule type" value="Genomic_DNA"/>
</dbReference>
<keyword evidence="7" id="KW-1185">Reference proteome</keyword>
<gene>
    <name evidence="6" type="ORF">DB32_000613</name>
</gene>
<dbReference type="Proteomes" id="UP000034883">
    <property type="component" value="Chromosome"/>
</dbReference>
<proteinExistence type="inferred from homology"/>
<dbReference type="InterPro" id="IPR003785">
    <property type="entry name" value="Creatininase/forma_Hydrolase"/>
</dbReference>
<organism evidence="6 7">
    <name type="scientific">Sandaracinus amylolyticus</name>
    <dbReference type="NCBI Taxonomy" id="927083"/>
    <lineage>
        <taxon>Bacteria</taxon>
        <taxon>Pseudomonadati</taxon>
        <taxon>Myxococcota</taxon>
        <taxon>Polyangia</taxon>
        <taxon>Polyangiales</taxon>
        <taxon>Sandaracinaceae</taxon>
        <taxon>Sandaracinus</taxon>
    </lineage>
</organism>
<dbReference type="Pfam" id="PF02633">
    <property type="entry name" value="Creatininase"/>
    <property type="match status" value="1"/>
</dbReference>
<dbReference type="KEGG" id="samy:DB32_000613"/>
<evidence type="ECO:0000313" key="6">
    <source>
        <dbReference type="EMBL" id="AKF03464.1"/>
    </source>
</evidence>
<evidence type="ECO:0000256" key="2">
    <source>
        <dbReference type="ARBA" id="ARBA00022723"/>
    </source>
</evidence>
<evidence type="ECO:0000256" key="1">
    <source>
        <dbReference type="ARBA" id="ARBA00001947"/>
    </source>
</evidence>
<dbReference type="STRING" id="927083.DB32_000613"/>
<reference evidence="6 7" key="1">
    <citation type="submission" date="2015-03" db="EMBL/GenBank/DDBJ databases">
        <title>Genome assembly of Sandaracinus amylolyticus DSM 53668.</title>
        <authorList>
            <person name="Sharma G."/>
            <person name="Subramanian S."/>
        </authorList>
    </citation>
    <scope>NUCLEOTIDE SEQUENCE [LARGE SCALE GENOMIC DNA]</scope>
    <source>
        <strain evidence="6 7">DSM 53668</strain>
    </source>
</reference>
<dbReference type="RefSeq" id="WP_053230922.1">
    <property type="nucleotide sequence ID" value="NZ_CP011125.1"/>
</dbReference>
<keyword evidence="4" id="KW-0862">Zinc</keyword>
<protein>
    <submittedName>
        <fullName evidence="6">Creatinine amidohydrolase</fullName>
    </submittedName>
</protein>
<dbReference type="PANTHER" id="PTHR35005">
    <property type="entry name" value="3-DEHYDRO-SCYLLO-INOSOSE HYDROLASE"/>
    <property type="match status" value="1"/>
</dbReference>
<comment type="similarity">
    <text evidence="5">Belongs to the creatininase superfamily.</text>
</comment>
<dbReference type="SUPFAM" id="SSF102215">
    <property type="entry name" value="Creatininase"/>
    <property type="match status" value="1"/>
</dbReference>
<evidence type="ECO:0000313" key="7">
    <source>
        <dbReference type="Proteomes" id="UP000034883"/>
    </source>
</evidence>
<dbReference type="OrthoDB" id="9801445at2"/>